<name>A0A4P9VYW5_9FUNG</name>
<evidence type="ECO:0000256" key="2">
    <source>
        <dbReference type="SAM" id="Phobius"/>
    </source>
</evidence>
<gene>
    <name evidence="4" type="ORF">BDK51DRAFT_39137</name>
</gene>
<keyword evidence="2" id="KW-0812">Transmembrane</keyword>
<accession>A0A4P9VYW5</accession>
<evidence type="ECO:0000313" key="5">
    <source>
        <dbReference type="Proteomes" id="UP000269721"/>
    </source>
</evidence>
<evidence type="ECO:0000313" key="4">
    <source>
        <dbReference type="EMBL" id="RKO84989.1"/>
    </source>
</evidence>
<keyword evidence="2" id="KW-0472">Membrane</keyword>
<feature type="region of interest" description="Disordered" evidence="1">
    <location>
        <begin position="99"/>
        <end position="139"/>
    </location>
</feature>
<evidence type="ECO:0000256" key="1">
    <source>
        <dbReference type="SAM" id="MobiDB-lite"/>
    </source>
</evidence>
<feature type="region of interest" description="Disordered" evidence="1">
    <location>
        <begin position="42"/>
        <end position="61"/>
    </location>
</feature>
<keyword evidence="2" id="KW-1133">Transmembrane helix</keyword>
<reference evidence="5" key="1">
    <citation type="journal article" date="2018" name="Nat. Microbiol.">
        <title>Leveraging single-cell genomics to expand the fungal tree of life.</title>
        <authorList>
            <person name="Ahrendt S.R."/>
            <person name="Quandt C.A."/>
            <person name="Ciobanu D."/>
            <person name="Clum A."/>
            <person name="Salamov A."/>
            <person name="Andreopoulos B."/>
            <person name="Cheng J.F."/>
            <person name="Woyke T."/>
            <person name="Pelin A."/>
            <person name="Henrissat B."/>
            <person name="Reynolds N.K."/>
            <person name="Benny G.L."/>
            <person name="Smith M.E."/>
            <person name="James T.Y."/>
            <person name="Grigoriev I.V."/>
        </authorList>
    </citation>
    <scope>NUCLEOTIDE SEQUENCE [LARGE SCALE GENOMIC DNA]</scope>
</reference>
<dbReference type="Proteomes" id="UP000269721">
    <property type="component" value="Unassembled WGS sequence"/>
</dbReference>
<sequence>MRHHSPTRLALLPLLCLFVHAADAANRLESLPRRARSLAAAGAANGTASTPPSPSPSSSSSPNYPLIIGLSSASLLLLILLSLLSFFLLRRARSKALSPYTQLGDPSPAPAMRAVHRSPPGGRQQLPVPPVRTSSTRPSMEAQAFVEVALEDDV</sequence>
<keyword evidence="3" id="KW-0732">Signal</keyword>
<feature type="chain" id="PRO_5020437378" description="REJ domain-containing protein" evidence="3">
    <location>
        <begin position="25"/>
        <end position="154"/>
    </location>
</feature>
<keyword evidence="5" id="KW-1185">Reference proteome</keyword>
<dbReference type="AlphaFoldDB" id="A0A4P9VYW5"/>
<protein>
    <recommendedName>
        <fullName evidence="6">REJ domain-containing protein</fullName>
    </recommendedName>
</protein>
<evidence type="ECO:0000256" key="3">
    <source>
        <dbReference type="SAM" id="SignalP"/>
    </source>
</evidence>
<organism evidence="4 5">
    <name type="scientific">Blyttiomyces helicus</name>
    <dbReference type="NCBI Taxonomy" id="388810"/>
    <lineage>
        <taxon>Eukaryota</taxon>
        <taxon>Fungi</taxon>
        <taxon>Fungi incertae sedis</taxon>
        <taxon>Chytridiomycota</taxon>
        <taxon>Chytridiomycota incertae sedis</taxon>
        <taxon>Chytridiomycetes</taxon>
        <taxon>Chytridiomycetes incertae sedis</taxon>
        <taxon>Blyttiomyces</taxon>
    </lineage>
</organism>
<feature type="transmembrane region" description="Helical" evidence="2">
    <location>
        <begin position="64"/>
        <end position="89"/>
    </location>
</feature>
<dbReference type="EMBL" id="KZ999525">
    <property type="protein sequence ID" value="RKO84989.1"/>
    <property type="molecule type" value="Genomic_DNA"/>
</dbReference>
<feature type="signal peptide" evidence="3">
    <location>
        <begin position="1"/>
        <end position="24"/>
    </location>
</feature>
<evidence type="ECO:0008006" key="6">
    <source>
        <dbReference type="Google" id="ProtNLM"/>
    </source>
</evidence>
<proteinExistence type="predicted"/>